<keyword evidence="1" id="KW-1133">Transmembrane helix</keyword>
<keyword evidence="1" id="KW-0472">Membrane</keyword>
<evidence type="ECO:0000313" key="3">
    <source>
        <dbReference type="Proteomes" id="UP000005824"/>
    </source>
</evidence>
<feature type="transmembrane region" description="Helical" evidence="1">
    <location>
        <begin position="83"/>
        <end position="100"/>
    </location>
</feature>
<dbReference type="STRING" id="497964.CfE428DRAFT_4846"/>
<dbReference type="AlphaFoldDB" id="B4D7Q8"/>
<reference evidence="2 3" key="1">
    <citation type="journal article" date="2011" name="J. Bacteriol.">
        <title>Genome sequence of Chthoniobacter flavus Ellin428, an aerobic heterotrophic soil bacterium.</title>
        <authorList>
            <person name="Kant R."/>
            <person name="van Passel M.W."/>
            <person name="Palva A."/>
            <person name="Lucas S."/>
            <person name="Lapidus A."/>
            <person name="Glavina Del Rio T."/>
            <person name="Dalin E."/>
            <person name="Tice H."/>
            <person name="Bruce D."/>
            <person name="Goodwin L."/>
            <person name="Pitluck S."/>
            <person name="Larimer F.W."/>
            <person name="Land M.L."/>
            <person name="Hauser L."/>
            <person name="Sangwan P."/>
            <person name="de Vos W.M."/>
            <person name="Janssen P.H."/>
            <person name="Smidt H."/>
        </authorList>
    </citation>
    <scope>NUCLEOTIDE SEQUENCE [LARGE SCALE GENOMIC DNA]</scope>
    <source>
        <strain evidence="2 3">Ellin428</strain>
    </source>
</reference>
<organism evidence="2 3">
    <name type="scientific">Chthoniobacter flavus Ellin428</name>
    <dbReference type="NCBI Taxonomy" id="497964"/>
    <lineage>
        <taxon>Bacteria</taxon>
        <taxon>Pseudomonadati</taxon>
        <taxon>Verrucomicrobiota</taxon>
        <taxon>Spartobacteria</taxon>
        <taxon>Chthoniobacterales</taxon>
        <taxon>Chthoniobacteraceae</taxon>
        <taxon>Chthoniobacter</taxon>
    </lineage>
</organism>
<evidence type="ECO:0000256" key="1">
    <source>
        <dbReference type="SAM" id="Phobius"/>
    </source>
</evidence>
<comment type="caution">
    <text evidence="2">The sequence shown here is derived from an EMBL/GenBank/DDBJ whole genome shotgun (WGS) entry which is preliminary data.</text>
</comment>
<name>B4D7Q8_9BACT</name>
<dbReference type="Proteomes" id="UP000005824">
    <property type="component" value="Unassembled WGS sequence"/>
</dbReference>
<accession>B4D7Q8</accession>
<dbReference type="RefSeq" id="WP_006982167.1">
    <property type="nucleotide sequence ID" value="NZ_ABVL01000018.1"/>
</dbReference>
<sequence length="126" mass="13689">MNGHPDELERLLNALVDADSAEAVEECEAQLAGILRNDASARRRYREFMGLHSALMWDYVAAATDRPENGVVMEPRRALWRRALSWAAVIAVAGLAAALFSCGQPEIEPSGGGPGGIGGRRRFVER</sequence>
<proteinExistence type="predicted"/>
<keyword evidence="1" id="KW-0812">Transmembrane</keyword>
<evidence type="ECO:0000313" key="2">
    <source>
        <dbReference type="EMBL" id="EDY17548.1"/>
    </source>
</evidence>
<dbReference type="InParanoid" id="B4D7Q8"/>
<dbReference type="EMBL" id="ABVL01000018">
    <property type="protein sequence ID" value="EDY17548.1"/>
    <property type="molecule type" value="Genomic_DNA"/>
</dbReference>
<gene>
    <name evidence="2" type="ORF">CfE428DRAFT_4846</name>
</gene>
<keyword evidence="3" id="KW-1185">Reference proteome</keyword>
<protein>
    <submittedName>
        <fullName evidence="2">Uncharacterized protein</fullName>
    </submittedName>
</protein>